<name>A0A9D3Z3M5_DREPO</name>
<dbReference type="Proteomes" id="UP000828390">
    <property type="component" value="Unassembled WGS sequence"/>
</dbReference>
<keyword evidence="2" id="KW-1185">Reference proteome</keyword>
<reference evidence="1" key="2">
    <citation type="submission" date="2020-11" db="EMBL/GenBank/DDBJ databases">
        <authorList>
            <person name="McCartney M.A."/>
            <person name="Auch B."/>
            <person name="Kono T."/>
            <person name="Mallez S."/>
            <person name="Becker A."/>
            <person name="Gohl D.M."/>
            <person name="Silverstein K.A.T."/>
            <person name="Koren S."/>
            <person name="Bechman K.B."/>
            <person name="Herman A."/>
            <person name="Abrahante J.E."/>
            <person name="Garbe J."/>
        </authorList>
    </citation>
    <scope>NUCLEOTIDE SEQUENCE</scope>
    <source>
        <strain evidence="1">Duluth1</strain>
        <tissue evidence="1">Whole animal</tissue>
    </source>
</reference>
<dbReference type="AlphaFoldDB" id="A0A9D3Z3M5"/>
<gene>
    <name evidence="1" type="ORF">DPMN_071832</name>
</gene>
<evidence type="ECO:0000313" key="1">
    <source>
        <dbReference type="EMBL" id="KAH3712153.1"/>
    </source>
</evidence>
<protein>
    <submittedName>
        <fullName evidence="1">Uncharacterized protein</fullName>
    </submittedName>
</protein>
<sequence>MAEIDRAKRASGKKKVSNIHRVISGQIAKKYRMLNQISKCTRLSRRSLGLIEDKTLVMVKEKRTCISKSVEESD</sequence>
<evidence type="ECO:0000313" key="2">
    <source>
        <dbReference type="Proteomes" id="UP000828390"/>
    </source>
</evidence>
<accession>A0A9D3Z3M5</accession>
<comment type="caution">
    <text evidence="1">The sequence shown here is derived from an EMBL/GenBank/DDBJ whole genome shotgun (WGS) entry which is preliminary data.</text>
</comment>
<proteinExistence type="predicted"/>
<organism evidence="1 2">
    <name type="scientific">Dreissena polymorpha</name>
    <name type="common">Zebra mussel</name>
    <name type="synonym">Mytilus polymorpha</name>
    <dbReference type="NCBI Taxonomy" id="45954"/>
    <lineage>
        <taxon>Eukaryota</taxon>
        <taxon>Metazoa</taxon>
        <taxon>Spiralia</taxon>
        <taxon>Lophotrochozoa</taxon>
        <taxon>Mollusca</taxon>
        <taxon>Bivalvia</taxon>
        <taxon>Autobranchia</taxon>
        <taxon>Heteroconchia</taxon>
        <taxon>Euheterodonta</taxon>
        <taxon>Imparidentia</taxon>
        <taxon>Neoheterodontei</taxon>
        <taxon>Myida</taxon>
        <taxon>Dreissenoidea</taxon>
        <taxon>Dreissenidae</taxon>
        <taxon>Dreissena</taxon>
    </lineage>
</organism>
<dbReference type="EMBL" id="JAIWYP010000014">
    <property type="protein sequence ID" value="KAH3712153.1"/>
    <property type="molecule type" value="Genomic_DNA"/>
</dbReference>
<reference evidence="1" key="1">
    <citation type="journal article" date="2019" name="bioRxiv">
        <title>The Genome of the Zebra Mussel, Dreissena polymorpha: A Resource for Invasive Species Research.</title>
        <authorList>
            <person name="McCartney M.A."/>
            <person name="Auch B."/>
            <person name="Kono T."/>
            <person name="Mallez S."/>
            <person name="Zhang Y."/>
            <person name="Obille A."/>
            <person name="Becker A."/>
            <person name="Abrahante J.E."/>
            <person name="Garbe J."/>
            <person name="Badalamenti J.P."/>
            <person name="Herman A."/>
            <person name="Mangelson H."/>
            <person name="Liachko I."/>
            <person name="Sullivan S."/>
            <person name="Sone E.D."/>
            <person name="Koren S."/>
            <person name="Silverstein K.A.T."/>
            <person name="Beckman K.B."/>
            <person name="Gohl D.M."/>
        </authorList>
    </citation>
    <scope>NUCLEOTIDE SEQUENCE</scope>
    <source>
        <strain evidence="1">Duluth1</strain>
        <tissue evidence="1">Whole animal</tissue>
    </source>
</reference>